<protein>
    <submittedName>
        <fullName evidence="1">Uncharacterized protein</fullName>
    </submittedName>
</protein>
<sequence>MVDRDLYLARSQVNTPEEIGTDRHQLSICFRAVGANEIDIPLEELARTAFLRAFVAPERPKRPPAQR</sequence>
<organism evidence="1">
    <name type="scientific">bioreactor metagenome</name>
    <dbReference type="NCBI Taxonomy" id="1076179"/>
    <lineage>
        <taxon>unclassified sequences</taxon>
        <taxon>metagenomes</taxon>
        <taxon>ecological metagenomes</taxon>
    </lineage>
</organism>
<proteinExistence type="predicted"/>
<accession>A0A644YBD4</accession>
<dbReference type="EMBL" id="VSSQ01004508">
    <property type="protein sequence ID" value="MPM25487.1"/>
    <property type="molecule type" value="Genomic_DNA"/>
</dbReference>
<dbReference type="AlphaFoldDB" id="A0A644YBD4"/>
<reference evidence="1" key="1">
    <citation type="submission" date="2019-08" db="EMBL/GenBank/DDBJ databases">
        <authorList>
            <person name="Kucharzyk K."/>
            <person name="Murdoch R.W."/>
            <person name="Higgins S."/>
            <person name="Loffler F."/>
        </authorList>
    </citation>
    <scope>NUCLEOTIDE SEQUENCE</scope>
</reference>
<gene>
    <name evidence="1" type="ORF">SDC9_71982</name>
</gene>
<name>A0A644YBD4_9ZZZZ</name>
<evidence type="ECO:0000313" key="1">
    <source>
        <dbReference type="EMBL" id="MPM25487.1"/>
    </source>
</evidence>
<comment type="caution">
    <text evidence="1">The sequence shown here is derived from an EMBL/GenBank/DDBJ whole genome shotgun (WGS) entry which is preliminary data.</text>
</comment>